<evidence type="ECO:0000313" key="3">
    <source>
        <dbReference type="Proteomes" id="UP001165120"/>
    </source>
</evidence>
<feature type="compositionally biased region" description="Basic and acidic residues" evidence="1">
    <location>
        <begin position="15"/>
        <end position="25"/>
    </location>
</feature>
<keyword evidence="3" id="KW-1185">Reference proteome</keyword>
<organism evidence="2 3">
    <name type="scientific">Candida boidinii</name>
    <name type="common">Yeast</name>
    <dbReference type="NCBI Taxonomy" id="5477"/>
    <lineage>
        <taxon>Eukaryota</taxon>
        <taxon>Fungi</taxon>
        <taxon>Dikarya</taxon>
        <taxon>Ascomycota</taxon>
        <taxon>Saccharomycotina</taxon>
        <taxon>Pichiomycetes</taxon>
        <taxon>Pichiales</taxon>
        <taxon>Pichiaceae</taxon>
        <taxon>Ogataea</taxon>
        <taxon>Ogataea/Candida clade</taxon>
    </lineage>
</organism>
<feature type="compositionally biased region" description="Low complexity" evidence="1">
    <location>
        <begin position="33"/>
        <end position="54"/>
    </location>
</feature>
<evidence type="ECO:0000313" key="2">
    <source>
        <dbReference type="EMBL" id="GME68487.1"/>
    </source>
</evidence>
<feature type="compositionally biased region" description="Low complexity" evidence="1">
    <location>
        <begin position="716"/>
        <end position="728"/>
    </location>
</feature>
<name>A0A9W6WFC3_CANBO</name>
<comment type="caution">
    <text evidence="2">The sequence shown here is derived from an EMBL/GenBank/DDBJ whole genome shotgun (WGS) entry which is preliminary data.</text>
</comment>
<dbReference type="AlphaFoldDB" id="A0A9W6WFC3"/>
<dbReference type="Proteomes" id="UP001165120">
    <property type="component" value="Unassembled WGS sequence"/>
</dbReference>
<evidence type="ECO:0000256" key="1">
    <source>
        <dbReference type="SAM" id="MobiDB-lite"/>
    </source>
</evidence>
<feature type="compositionally biased region" description="Low complexity" evidence="1">
    <location>
        <begin position="786"/>
        <end position="805"/>
    </location>
</feature>
<protein>
    <submittedName>
        <fullName evidence="2">Unnamed protein product</fullName>
    </submittedName>
</protein>
<feature type="region of interest" description="Disordered" evidence="1">
    <location>
        <begin position="694"/>
        <end position="734"/>
    </location>
</feature>
<feature type="region of interest" description="Disordered" evidence="1">
    <location>
        <begin position="1"/>
        <end position="80"/>
    </location>
</feature>
<reference evidence="2" key="1">
    <citation type="submission" date="2023-04" db="EMBL/GenBank/DDBJ databases">
        <title>Candida boidinii NBRC 10035.</title>
        <authorList>
            <person name="Ichikawa N."/>
            <person name="Sato H."/>
            <person name="Tonouchi N."/>
        </authorList>
    </citation>
    <scope>NUCLEOTIDE SEQUENCE</scope>
    <source>
        <strain evidence="2">NBRC 10035</strain>
    </source>
</reference>
<proteinExistence type="predicted"/>
<gene>
    <name evidence="2" type="ORF">Cboi02_000168600</name>
</gene>
<feature type="region of interest" description="Disordered" evidence="1">
    <location>
        <begin position="786"/>
        <end position="806"/>
    </location>
</feature>
<feature type="region of interest" description="Disordered" evidence="1">
    <location>
        <begin position="201"/>
        <end position="220"/>
    </location>
</feature>
<sequence>MFFRPQSWDRSTSPKLDKPDDKTDIQDTAAPTNTPRLLSRSPSPSTTLLNSKTLQNTLLNSYGNNNNNNNTITNNNNNGVDDTYLNETTTENKVTSILSPHFSVFQALNNPDLELSNNNSNIVNDKNEYTTNGAIIPQDNKEFASPSASASASAIELKYKFNEELEQSMNNPYLNDFSITSWQSVCGNPSSEYDLRNFRSDSPKLTSNNNTCTNTTNSIPKSTYRSTLSFNRSNLPFDGFKSPAVGSILSSSDAEDKRFDYFEEEEEDEDENEINKETENRNELVKLITDIKPEPNALVSITDNSNIDSNFASPGTALKNSKNSMESTALRNVNDNSEIVQNKSVSLSDSSQLKLAALNRVIVFDSDDELHDLTDNDDFEFDFKSTINNTINKNNKSSSLLQSTSSAMIPSFIMPRVSMSESSSKNTDGAGITSSLVAAAAAAAAATTTAATVSSSNLFENDDTLSIKIIGDYNNSITDRLKKYKKLLYNISINEKFTINGSNEKDLFIYIFNEHSINKLSQNHHKNLMNKYINKPILPIIITNKSKQDSIVGKFENLKILKKLFFICEPIKLTSFNDDLIELVNFLSNLNTNSIDNLFRDLKLNENLLNLNQVNSIILENSRNNINKHDINIEKLSNYKINSQFDNSNPSSIRKRRTKIDDFEKIGNNFKAGDDNNEFSKSLNLSDVNIIHNSNSKNNINNEINKNKLNKRRSSHSNSHSSNNNNKKNSSKKNDYKRIKDGLILGITFGVVSLTLVYIWKETFEIDEFNEVLNNSSDINIIHSSSINGSGSDGTSGTSGTTGNSRGAISLLKTSKPVNFIKKIIRDMNKTELLDYSSYSTFDEGIDIPQIDLSQYSSTVSGRSTQNQTSNYYPASSSMEYSHSLSSDINELKNFFASSSYMIVEKSKLTLIHLFNLASAFLPNLIAACLLS</sequence>
<feature type="compositionally biased region" description="Low complexity" evidence="1">
    <location>
        <begin position="206"/>
        <end position="218"/>
    </location>
</feature>
<feature type="compositionally biased region" description="Low complexity" evidence="1">
    <location>
        <begin position="64"/>
        <end position="78"/>
    </location>
</feature>
<feature type="compositionally biased region" description="Low complexity" evidence="1">
    <location>
        <begin position="694"/>
        <end position="704"/>
    </location>
</feature>
<accession>A0A9W6WFC3</accession>
<dbReference type="EMBL" id="BSXN01000424">
    <property type="protein sequence ID" value="GME68487.1"/>
    <property type="molecule type" value="Genomic_DNA"/>
</dbReference>